<dbReference type="Pfam" id="PF06985">
    <property type="entry name" value="HET"/>
    <property type="match status" value="1"/>
</dbReference>
<evidence type="ECO:0000313" key="2">
    <source>
        <dbReference type="EMBL" id="PVI02125.1"/>
    </source>
</evidence>
<accession>A0A2V1DXZ9</accession>
<name>A0A2V1DXZ9_9PLEO</name>
<dbReference type="EMBL" id="KZ805347">
    <property type="protein sequence ID" value="PVI02125.1"/>
    <property type="molecule type" value="Genomic_DNA"/>
</dbReference>
<dbReference type="Proteomes" id="UP000244855">
    <property type="component" value="Unassembled WGS sequence"/>
</dbReference>
<dbReference type="PANTHER" id="PTHR24148">
    <property type="entry name" value="ANKYRIN REPEAT DOMAIN-CONTAINING PROTEIN 39 HOMOLOG-RELATED"/>
    <property type="match status" value="1"/>
</dbReference>
<dbReference type="STRING" id="97972.A0A2V1DXZ9"/>
<organism evidence="2 3">
    <name type="scientific">Periconia macrospinosa</name>
    <dbReference type="NCBI Taxonomy" id="97972"/>
    <lineage>
        <taxon>Eukaryota</taxon>
        <taxon>Fungi</taxon>
        <taxon>Dikarya</taxon>
        <taxon>Ascomycota</taxon>
        <taxon>Pezizomycotina</taxon>
        <taxon>Dothideomycetes</taxon>
        <taxon>Pleosporomycetidae</taxon>
        <taxon>Pleosporales</taxon>
        <taxon>Massarineae</taxon>
        <taxon>Periconiaceae</taxon>
        <taxon>Periconia</taxon>
    </lineage>
</organism>
<dbReference type="InterPro" id="IPR052895">
    <property type="entry name" value="HetReg/Transcr_Mod"/>
</dbReference>
<evidence type="ECO:0000313" key="3">
    <source>
        <dbReference type="Proteomes" id="UP000244855"/>
    </source>
</evidence>
<dbReference type="AlphaFoldDB" id="A0A2V1DXZ9"/>
<evidence type="ECO:0000259" key="1">
    <source>
        <dbReference type="Pfam" id="PF06985"/>
    </source>
</evidence>
<gene>
    <name evidence="2" type="ORF">DM02DRAFT_523620</name>
</gene>
<reference evidence="2 3" key="1">
    <citation type="journal article" date="2018" name="Sci. Rep.">
        <title>Comparative genomics provides insights into the lifestyle and reveals functional heterogeneity of dark septate endophytic fungi.</title>
        <authorList>
            <person name="Knapp D.G."/>
            <person name="Nemeth J.B."/>
            <person name="Barry K."/>
            <person name="Hainaut M."/>
            <person name="Henrissat B."/>
            <person name="Johnson J."/>
            <person name="Kuo A."/>
            <person name="Lim J.H.P."/>
            <person name="Lipzen A."/>
            <person name="Nolan M."/>
            <person name="Ohm R.A."/>
            <person name="Tamas L."/>
            <person name="Grigoriev I.V."/>
            <person name="Spatafora J.W."/>
            <person name="Nagy L.G."/>
            <person name="Kovacs G.M."/>
        </authorList>
    </citation>
    <scope>NUCLEOTIDE SEQUENCE [LARGE SCALE GENOMIC DNA]</scope>
    <source>
        <strain evidence="2 3">DSE2036</strain>
    </source>
</reference>
<feature type="non-terminal residue" evidence="2">
    <location>
        <position position="143"/>
    </location>
</feature>
<dbReference type="PANTHER" id="PTHR24148:SF64">
    <property type="entry name" value="HETEROKARYON INCOMPATIBILITY DOMAIN-CONTAINING PROTEIN"/>
    <property type="match status" value="1"/>
</dbReference>
<keyword evidence="3" id="KW-1185">Reference proteome</keyword>
<dbReference type="InterPro" id="IPR010730">
    <property type="entry name" value="HET"/>
</dbReference>
<feature type="domain" description="Heterokaryon incompatibility" evidence="1">
    <location>
        <begin position="46"/>
        <end position="139"/>
    </location>
</feature>
<sequence>MLFQYRKFPSAATHIRLVEVQAAANNEHQGITIKLHTVPFEDAPCYQAVSYTWGDNLVSKWIWIANDHGPPKMMNIGINCCLALDQIKRFGTTQYFWIDAICINQQDLDEKSHQVAMMGKIFERANSVFASVGEHAQDTEYLV</sequence>
<dbReference type="OrthoDB" id="3773119at2759"/>
<proteinExistence type="predicted"/>
<protein>
    <submittedName>
        <fullName evidence="2">HET-domain-containing protein</fullName>
    </submittedName>
</protein>